<keyword evidence="2" id="KW-0547">Nucleotide-binding</keyword>
<evidence type="ECO:0000256" key="3">
    <source>
        <dbReference type="ARBA" id="ARBA00022840"/>
    </source>
</evidence>
<dbReference type="PANTHER" id="PTHR24220:SF648">
    <property type="entry name" value="ABC TRANSPORTER ATP-BINDING PROTEIN YTRE"/>
    <property type="match status" value="1"/>
</dbReference>
<dbReference type="InterPro" id="IPR003593">
    <property type="entry name" value="AAA+_ATPase"/>
</dbReference>
<dbReference type="InterPro" id="IPR003439">
    <property type="entry name" value="ABC_transporter-like_ATP-bd"/>
</dbReference>
<dbReference type="InterPro" id="IPR027417">
    <property type="entry name" value="P-loop_NTPase"/>
</dbReference>
<dbReference type="PROSITE" id="PS50893">
    <property type="entry name" value="ABC_TRANSPORTER_2"/>
    <property type="match status" value="1"/>
</dbReference>
<dbReference type="SMART" id="SM00382">
    <property type="entry name" value="AAA"/>
    <property type="match status" value="1"/>
</dbReference>
<dbReference type="SUPFAM" id="SSF52540">
    <property type="entry name" value="P-loop containing nucleoside triphosphate hydrolases"/>
    <property type="match status" value="1"/>
</dbReference>
<evidence type="ECO:0000313" key="5">
    <source>
        <dbReference type="EMBL" id="MFC0050754.1"/>
    </source>
</evidence>
<evidence type="ECO:0000256" key="2">
    <source>
        <dbReference type="ARBA" id="ARBA00022741"/>
    </source>
</evidence>
<reference evidence="5 6" key="1">
    <citation type="submission" date="2024-09" db="EMBL/GenBank/DDBJ databases">
        <authorList>
            <person name="Sun Q."/>
            <person name="Mori K."/>
        </authorList>
    </citation>
    <scope>NUCLEOTIDE SEQUENCE [LARGE SCALE GENOMIC DNA]</scope>
    <source>
        <strain evidence="5 6">KCTC 23315</strain>
    </source>
</reference>
<keyword evidence="6" id="KW-1185">Reference proteome</keyword>
<organism evidence="5 6">
    <name type="scientific">Rheinheimera tilapiae</name>
    <dbReference type="NCBI Taxonomy" id="875043"/>
    <lineage>
        <taxon>Bacteria</taxon>
        <taxon>Pseudomonadati</taxon>
        <taxon>Pseudomonadota</taxon>
        <taxon>Gammaproteobacteria</taxon>
        <taxon>Chromatiales</taxon>
        <taxon>Chromatiaceae</taxon>
        <taxon>Rheinheimera</taxon>
    </lineage>
</organism>
<comment type="caution">
    <text evidence="5">The sequence shown here is derived from an EMBL/GenBank/DDBJ whole genome shotgun (WGS) entry which is preliminary data.</text>
</comment>
<evidence type="ECO:0000313" key="6">
    <source>
        <dbReference type="Proteomes" id="UP001589813"/>
    </source>
</evidence>
<dbReference type="Proteomes" id="UP001589813">
    <property type="component" value="Unassembled WGS sequence"/>
</dbReference>
<keyword evidence="1" id="KW-0813">Transport</keyword>
<feature type="domain" description="ABC transporter" evidence="4">
    <location>
        <begin position="6"/>
        <end position="232"/>
    </location>
</feature>
<dbReference type="PANTHER" id="PTHR24220">
    <property type="entry name" value="IMPORT ATP-BINDING PROTEIN"/>
    <property type="match status" value="1"/>
</dbReference>
<dbReference type="RefSeq" id="WP_377248953.1">
    <property type="nucleotide sequence ID" value="NZ_JBHLXP010000011.1"/>
</dbReference>
<protein>
    <submittedName>
        <fullName evidence="5">ABC transporter ATP-binding protein</fullName>
    </submittedName>
</protein>
<dbReference type="EMBL" id="JBHLXP010000011">
    <property type="protein sequence ID" value="MFC0050754.1"/>
    <property type="molecule type" value="Genomic_DNA"/>
</dbReference>
<keyword evidence="3 5" id="KW-0067">ATP-binding</keyword>
<dbReference type="Gene3D" id="3.40.50.300">
    <property type="entry name" value="P-loop containing nucleotide triphosphate hydrolases"/>
    <property type="match status" value="1"/>
</dbReference>
<dbReference type="CDD" id="cd03255">
    <property type="entry name" value="ABC_MJ0796_LolCDE_FtsE"/>
    <property type="match status" value="1"/>
</dbReference>
<dbReference type="PROSITE" id="PS00211">
    <property type="entry name" value="ABC_TRANSPORTER_1"/>
    <property type="match status" value="1"/>
</dbReference>
<accession>A0ABV6BK56</accession>
<dbReference type="InterPro" id="IPR017911">
    <property type="entry name" value="MacB-like_ATP-bd"/>
</dbReference>
<dbReference type="InterPro" id="IPR017871">
    <property type="entry name" value="ABC_transporter-like_CS"/>
</dbReference>
<proteinExistence type="predicted"/>
<dbReference type="Pfam" id="PF00005">
    <property type="entry name" value="ABC_tran"/>
    <property type="match status" value="1"/>
</dbReference>
<evidence type="ECO:0000259" key="4">
    <source>
        <dbReference type="PROSITE" id="PS50893"/>
    </source>
</evidence>
<dbReference type="InterPro" id="IPR015854">
    <property type="entry name" value="ABC_transpr_LolD-like"/>
</dbReference>
<name>A0ABV6BK56_9GAMM</name>
<sequence>MTDLLIEARAICKSFRQGEVAALAIQQLDLQIRRGEFVAITGPSGCGKSTVLHLLGLLDSADSGQLKLAGIDVSTLSMDQRSRIRNQHIGIVFQAFHLIDRLSVYDNVALPLRHRGWKEQQIRPLVQQCLADVDVGHRQDFFPSQLSGGQQQRVAIARALVTDPDLLLLDEPTGNLDSKNGDSVLQLLQRLHQQGRSIVLVTHDARYARCASRQIQLLDGRLLSDQQRQEVA</sequence>
<gene>
    <name evidence="5" type="ORF">ACFFJP_20925</name>
</gene>
<evidence type="ECO:0000256" key="1">
    <source>
        <dbReference type="ARBA" id="ARBA00022448"/>
    </source>
</evidence>
<dbReference type="GO" id="GO:0005524">
    <property type="term" value="F:ATP binding"/>
    <property type="evidence" value="ECO:0007669"/>
    <property type="project" value="UniProtKB-KW"/>
</dbReference>